<feature type="compositionally biased region" description="Basic and acidic residues" evidence="1">
    <location>
        <begin position="365"/>
        <end position="380"/>
    </location>
</feature>
<reference evidence="5" key="1">
    <citation type="submission" date="2011-05" db="EMBL/GenBank/DDBJ databases">
        <authorList>
            <person name="Richards S.R."/>
            <person name="Qu J."/>
            <person name="Jiang H."/>
            <person name="Jhangiani S.N."/>
            <person name="Agravi P."/>
            <person name="Goodspeed R."/>
            <person name="Gross S."/>
            <person name="Mandapat C."/>
            <person name="Jackson L."/>
            <person name="Mathew T."/>
            <person name="Pu L."/>
            <person name="Thornton R."/>
            <person name="Saada N."/>
            <person name="Wilczek-Boney K.B."/>
            <person name="Lee S."/>
            <person name="Kovar C."/>
            <person name="Wu Y."/>
            <person name="Scherer S.E."/>
            <person name="Worley K.C."/>
            <person name="Muzny D.M."/>
            <person name="Gibbs R."/>
        </authorList>
    </citation>
    <scope>NUCLEOTIDE SEQUENCE</scope>
    <source>
        <strain evidence="5">Brora</strain>
    </source>
</reference>
<sequence length="592" mass="68417">MAFFLLIITFPILLFNLNNVKCQNSTSKMATLTCQSPAVELSTPISEFVWIIDEKDDFHLDILLKKVNLNNDCGSLFIGPGRNPASDEGVLLTNPQEVRVAQPLAFIQLKNLGAGGSVQFEVKCWRSRMPAKPLEPVPTRFIPLKNDISVDACLKNIDNEALHEFMKGESILEKRFEEKVTKECIKRLKMEDECWQPQEDQLLTHINWPLFIERSDKTDENSLFVVCFKVTVKLSSSRNCTIQISELEIIVRNLGGIMDKIVVTVIDEKTDFFALVAFGIAIFTLTTALFTVVWYKQRQAALLSMSQKKSVQGPQKSTWLEIAPVKRVNPVHGIELELDDFDDDDDDDDDSVFENGSERSSVQKPDWEEYCTKFGMEQEAKAGPSSENTYDQSEDLDEEVVSRRPTTIIEGATSGNVFNTLIEQAQQFQEQQLKQGEQQKQQLKKEEQQQQLELLAKEKEEEKLLELQEQQKTEKKQQLLEQLKQCEEKQHEEEQKQHVHEEEQKQHEEEQKQHEEEQKQQEDEQKQHEEEQKQEPKQQEEFELDSAQVLTKTRNLIRKSSSAKKKDNVVHFNTNVECLIFDTTDDDVETYL</sequence>
<name>T1J427_STRMM</name>
<evidence type="ECO:0008006" key="6">
    <source>
        <dbReference type="Google" id="ProtNLM"/>
    </source>
</evidence>
<feature type="chain" id="PRO_5004590285" description="CUB domain-containing protein" evidence="3">
    <location>
        <begin position="23"/>
        <end position="592"/>
    </location>
</feature>
<proteinExistence type="predicted"/>
<feature type="compositionally biased region" description="Acidic residues" evidence="1">
    <location>
        <begin position="338"/>
        <end position="352"/>
    </location>
</feature>
<dbReference type="AlphaFoldDB" id="T1J427"/>
<keyword evidence="2" id="KW-0472">Membrane</keyword>
<feature type="signal peptide" evidence="3">
    <location>
        <begin position="1"/>
        <end position="22"/>
    </location>
</feature>
<feature type="compositionally biased region" description="Basic and acidic residues" evidence="1">
    <location>
        <begin position="487"/>
        <end position="540"/>
    </location>
</feature>
<feature type="region of interest" description="Disordered" evidence="1">
    <location>
        <begin position="338"/>
        <end position="405"/>
    </location>
</feature>
<reference evidence="4" key="2">
    <citation type="submission" date="2015-02" db="UniProtKB">
        <authorList>
            <consortium name="EnsemblMetazoa"/>
        </authorList>
    </citation>
    <scope>IDENTIFICATION</scope>
</reference>
<keyword evidence="2" id="KW-1133">Transmembrane helix</keyword>
<evidence type="ECO:0000256" key="3">
    <source>
        <dbReference type="SAM" id="SignalP"/>
    </source>
</evidence>
<evidence type="ECO:0000256" key="1">
    <source>
        <dbReference type="SAM" id="MobiDB-lite"/>
    </source>
</evidence>
<dbReference type="Proteomes" id="UP000014500">
    <property type="component" value="Unassembled WGS sequence"/>
</dbReference>
<dbReference type="EMBL" id="JH431835">
    <property type="status" value="NOT_ANNOTATED_CDS"/>
    <property type="molecule type" value="Genomic_DNA"/>
</dbReference>
<evidence type="ECO:0000313" key="4">
    <source>
        <dbReference type="EnsemblMetazoa" id="SMAR008355-PA"/>
    </source>
</evidence>
<dbReference type="HOGENOM" id="CLU_461037_0_0_1"/>
<evidence type="ECO:0000256" key="2">
    <source>
        <dbReference type="SAM" id="Phobius"/>
    </source>
</evidence>
<feature type="transmembrane region" description="Helical" evidence="2">
    <location>
        <begin position="272"/>
        <end position="295"/>
    </location>
</feature>
<keyword evidence="3" id="KW-0732">Signal</keyword>
<keyword evidence="2" id="KW-0812">Transmembrane</keyword>
<protein>
    <recommendedName>
        <fullName evidence="6">CUB domain-containing protein</fullName>
    </recommendedName>
</protein>
<accession>T1J427</accession>
<dbReference type="EnsemblMetazoa" id="SMAR008355-RA">
    <property type="protein sequence ID" value="SMAR008355-PA"/>
    <property type="gene ID" value="SMAR008355"/>
</dbReference>
<organism evidence="4 5">
    <name type="scientific">Strigamia maritima</name>
    <name type="common">European centipede</name>
    <name type="synonym">Geophilus maritimus</name>
    <dbReference type="NCBI Taxonomy" id="126957"/>
    <lineage>
        <taxon>Eukaryota</taxon>
        <taxon>Metazoa</taxon>
        <taxon>Ecdysozoa</taxon>
        <taxon>Arthropoda</taxon>
        <taxon>Myriapoda</taxon>
        <taxon>Chilopoda</taxon>
        <taxon>Pleurostigmophora</taxon>
        <taxon>Geophilomorpha</taxon>
        <taxon>Linotaeniidae</taxon>
        <taxon>Strigamia</taxon>
    </lineage>
</organism>
<evidence type="ECO:0000313" key="5">
    <source>
        <dbReference type="Proteomes" id="UP000014500"/>
    </source>
</evidence>
<keyword evidence="5" id="KW-1185">Reference proteome</keyword>
<feature type="region of interest" description="Disordered" evidence="1">
    <location>
        <begin position="487"/>
        <end position="549"/>
    </location>
</feature>